<evidence type="ECO:0000313" key="8">
    <source>
        <dbReference type="EMBL" id="KAK2652557.1"/>
    </source>
</evidence>
<proteinExistence type="predicted"/>
<sequence length="257" mass="27884">MKLVIDLEVEACSENGSEVSSQVASSLSNQETSARPSNDSLTNSFCFTNPSEPVSLDLTLCFNSNESGGTDSIGISFSSTSESSTEPATHHRTAAVIPRVFSCNYCNRKFFSSQALGGHQNAHKRERTLAKRAMRMGIFSERYSSLASLPLHGSSIRSLGIRAHSSLIQSFAPPMRAPEIRSSARFEHGYPGVPIFVEDDEAELLWPGSFRQVAQPGNHHLPNFEMAGSSSIIYEVGTTPTSVLNLENSVPDLSLKL</sequence>
<dbReference type="Proteomes" id="UP001280121">
    <property type="component" value="Unassembled WGS sequence"/>
</dbReference>
<dbReference type="GO" id="GO:0009788">
    <property type="term" value="P:negative regulation of abscisic acid-activated signaling pathway"/>
    <property type="evidence" value="ECO:0007669"/>
    <property type="project" value="InterPro"/>
</dbReference>
<accession>A0AAE0CIM7</accession>
<keyword evidence="9" id="KW-1185">Reference proteome</keyword>
<evidence type="ECO:0000256" key="2">
    <source>
        <dbReference type="ARBA" id="ARBA00022723"/>
    </source>
</evidence>
<dbReference type="PROSITE" id="PS50157">
    <property type="entry name" value="ZINC_FINGER_C2H2_2"/>
    <property type="match status" value="1"/>
</dbReference>
<protein>
    <recommendedName>
        <fullName evidence="7">C2H2-type domain-containing protein</fullName>
    </recommendedName>
</protein>
<dbReference type="GO" id="GO:0005634">
    <property type="term" value="C:nucleus"/>
    <property type="evidence" value="ECO:0007669"/>
    <property type="project" value="UniProtKB-SubCell"/>
</dbReference>
<gene>
    <name evidence="8" type="ORF">Ddye_012413</name>
</gene>
<evidence type="ECO:0000256" key="6">
    <source>
        <dbReference type="PROSITE-ProRule" id="PRU00042"/>
    </source>
</evidence>
<organism evidence="8 9">
    <name type="scientific">Dipteronia dyeriana</name>
    <dbReference type="NCBI Taxonomy" id="168575"/>
    <lineage>
        <taxon>Eukaryota</taxon>
        <taxon>Viridiplantae</taxon>
        <taxon>Streptophyta</taxon>
        <taxon>Embryophyta</taxon>
        <taxon>Tracheophyta</taxon>
        <taxon>Spermatophyta</taxon>
        <taxon>Magnoliopsida</taxon>
        <taxon>eudicotyledons</taxon>
        <taxon>Gunneridae</taxon>
        <taxon>Pentapetalae</taxon>
        <taxon>rosids</taxon>
        <taxon>malvids</taxon>
        <taxon>Sapindales</taxon>
        <taxon>Sapindaceae</taxon>
        <taxon>Hippocastanoideae</taxon>
        <taxon>Acereae</taxon>
        <taxon>Dipteronia</taxon>
    </lineage>
</organism>
<dbReference type="AlphaFoldDB" id="A0AAE0CIM7"/>
<dbReference type="PANTHER" id="PTHR47287">
    <property type="entry name" value="C2H2 AND C2HC ZINC FINGERS SUPERFAMILY PROTEIN"/>
    <property type="match status" value="1"/>
</dbReference>
<feature type="domain" description="C2H2-type" evidence="7">
    <location>
        <begin position="101"/>
        <end position="128"/>
    </location>
</feature>
<dbReference type="Gene3D" id="3.30.160.60">
    <property type="entry name" value="Classic Zinc Finger"/>
    <property type="match status" value="1"/>
</dbReference>
<evidence type="ECO:0000256" key="5">
    <source>
        <dbReference type="ARBA" id="ARBA00023242"/>
    </source>
</evidence>
<evidence type="ECO:0000259" key="7">
    <source>
        <dbReference type="PROSITE" id="PS50157"/>
    </source>
</evidence>
<evidence type="ECO:0000313" key="9">
    <source>
        <dbReference type="Proteomes" id="UP001280121"/>
    </source>
</evidence>
<dbReference type="PROSITE" id="PS00028">
    <property type="entry name" value="ZINC_FINGER_C2H2_1"/>
    <property type="match status" value="1"/>
</dbReference>
<evidence type="ECO:0000256" key="3">
    <source>
        <dbReference type="ARBA" id="ARBA00022771"/>
    </source>
</evidence>
<dbReference type="SUPFAM" id="SSF57667">
    <property type="entry name" value="beta-beta-alpha zinc fingers"/>
    <property type="match status" value="1"/>
</dbReference>
<dbReference type="EMBL" id="JANJYI010000004">
    <property type="protein sequence ID" value="KAK2652557.1"/>
    <property type="molecule type" value="Genomic_DNA"/>
</dbReference>
<dbReference type="InterPro" id="IPR013087">
    <property type="entry name" value="Znf_C2H2_type"/>
</dbReference>
<keyword evidence="2" id="KW-0479">Metal-binding</keyword>
<dbReference type="FunFam" id="3.30.160.60:FF:001366">
    <property type="entry name" value="Zinc finger protein 2"/>
    <property type="match status" value="1"/>
</dbReference>
<reference evidence="8" key="1">
    <citation type="journal article" date="2023" name="Plant J.">
        <title>Genome sequences and population genomics provide insights into the demographic history, inbreeding, and mutation load of two 'living fossil' tree species of Dipteronia.</title>
        <authorList>
            <person name="Feng Y."/>
            <person name="Comes H.P."/>
            <person name="Chen J."/>
            <person name="Zhu S."/>
            <person name="Lu R."/>
            <person name="Zhang X."/>
            <person name="Li P."/>
            <person name="Qiu J."/>
            <person name="Olsen K.M."/>
            <person name="Qiu Y."/>
        </authorList>
    </citation>
    <scope>NUCLEOTIDE SEQUENCE</scope>
    <source>
        <strain evidence="8">KIB01</strain>
    </source>
</reference>
<evidence type="ECO:0000256" key="1">
    <source>
        <dbReference type="ARBA" id="ARBA00004123"/>
    </source>
</evidence>
<dbReference type="PANTHER" id="PTHR47287:SF18">
    <property type="entry name" value="TRANSCRIPTION FACTOR C2H2 FAMILY"/>
    <property type="match status" value="1"/>
</dbReference>
<comment type="subcellular location">
    <subcellularLocation>
        <location evidence="1">Nucleus</location>
    </subcellularLocation>
</comment>
<keyword evidence="5" id="KW-0539">Nucleus</keyword>
<dbReference type="InterPro" id="IPR036236">
    <property type="entry name" value="Znf_C2H2_sf"/>
</dbReference>
<keyword evidence="4" id="KW-0862">Zinc</keyword>
<dbReference type="InterPro" id="IPR044246">
    <property type="entry name" value="ZFP3-like"/>
</dbReference>
<evidence type="ECO:0000256" key="4">
    <source>
        <dbReference type="ARBA" id="ARBA00022833"/>
    </source>
</evidence>
<name>A0AAE0CIM7_9ROSI</name>
<dbReference type="GO" id="GO:0008270">
    <property type="term" value="F:zinc ion binding"/>
    <property type="evidence" value="ECO:0007669"/>
    <property type="project" value="UniProtKB-KW"/>
</dbReference>
<keyword evidence="3 6" id="KW-0863">Zinc-finger</keyword>
<comment type="caution">
    <text evidence="8">The sequence shown here is derived from an EMBL/GenBank/DDBJ whole genome shotgun (WGS) entry which is preliminary data.</text>
</comment>